<keyword evidence="8" id="KW-1185">Reference proteome</keyword>
<reference evidence="7" key="1">
    <citation type="submission" date="2023-05" db="EMBL/GenBank/DDBJ databases">
        <title>Nepenthes gracilis genome sequencing.</title>
        <authorList>
            <person name="Fukushima K."/>
        </authorList>
    </citation>
    <scope>NUCLEOTIDE SEQUENCE</scope>
    <source>
        <strain evidence="7">SING2019-196</strain>
    </source>
</reference>
<sequence length="405" mass="45237">MWSAENQGNFLARIAIRRNQVASMEGNVEDLESFQRKISERFSDLLPASQKDHRHQQQPPCSDSAATETAAGETFLSIGWLRKLLDDFLCCETEFKVVLLVDHDPSHFGKPPLDKLLPEFADRAIKALDICNAITDGVEEIQNLQKQAEIAVSALEQKPLIDGQISRATKALASLLTSDVVDETEAKARKSTEHSRSLATRCGRTTAANDLLRGNFRSLSWSVSKKWSAAKQIQAILSNLYPPRAGESTVLARTIYIMSVVLAFVMWVLVAAIPCQDRTGLGAHTPVPKQFGWANTMFAVQEKIAEDWKRKERRGSAGLMEEVAVMEKSAQSLMKALDGFRFPMDEEREEEIAALVVEVAEGCRRMEEGLGPLQRQIREVFHRIVKSRAELLDMLEDAKSSLQEV</sequence>
<protein>
    <recommendedName>
        <fullName evidence="9">Protein BYPASS-related</fullName>
    </recommendedName>
</protein>
<comment type="caution">
    <text evidence="7">The sequence shown here is derived from an EMBL/GenBank/DDBJ whole genome shotgun (WGS) entry which is preliminary data.</text>
</comment>
<organism evidence="7 8">
    <name type="scientific">Nepenthes gracilis</name>
    <name type="common">Slender pitcher plant</name>
    <dbReference type="NCBI Taxonomy" id="150966"/>
    <lineage>
        <taxon>Eukaryota</taxon>
        <taxon>Viridiplantae</taxon>
        <taxon>Streptophyta</taxon>
        <taxon>Embryophyta</taxon>
        <taxon>Tracheophyta</taxon>
        <taxon>Spermatophyta</taxon>
        <taxon>Magnoliopsida</taxon>
        <taxon>eudicotyledons</taxon>
        <taxon>Gunneridae</taxon>
        <taxon>Pentapetalae</taxon>
        <taxon>Caryophyllales</taxon>
        <taxon>Nepenthaceae</taxon>
        <taxon>Nepenthes</taxon>
    </lineage>
</organism>
<gene>
    <name evidence="7" type="ORF">Nepgr_030702</name>
</gene>
<keyword evidence="4 6" id="KW-0472">Membrane</keyword>
<evidence type="ECO:0000256" key="1">
    <source>
        <dbReference type="ARBA" id="ARBA00004167"/>
    </source>
</evidence>
<evidence type="ECO:0000313" key="8">
    <source>
        <dbReference type="Proteomes" id="UP001279734"/>
    </source>
</evidence>
<evidence type="ECO:0000256" key="6">
    <source>
        <dbReference type="SAM" id="Phobius"/>
    </source>
</evidence>
<evidence type="ECO:0000256" key="5">
    <source>
        <dbReference type="ARBA" id="ARBA00035114"/>
    </source>
</evidence>
<evidence type="ECO:0008006" key="9">
    <source>
        <dbReference type="Google" id="ProtNLM"/>
    </source>
</evidence>
<keyword evidence="2 6" id="KW-0812">Transmembrane</keyword>
<dbReference type="Pfam" id="PF05633">
    <property type="entry name" value="ROH1-like"/>
    <property type="match status" value="1"/>
</dbReference>
<evidence type="ECO:0000256" key="2">
    <source>
        <dbReference type="ARBA" id="ARBA00022692"/>
    </source>
</evidence>
<dbReference type="InterPro" id="IPR008511">
    <property type="entry name" value="ROH1-like"/>
</dbReference>
<dbReference type="EMBL" id="BSYO01000035">
    <property type="protein sequence ID" value="GMH28859.1"/>
    <property type="molecule type" value="Genomic_DNA"/>
</dbReference>
<keyword evidence="3 6" id="KW-1133">Transmembrane helix</keyword>
<feature type="transmembrane region" description="Helical" evidence="6">
    <location>
        <begin position="254"/>
        <end position="273"/>
    </location>
</feature>
<dbReference type="AlphaFoldDB" id="A0AAD3Y6B3"/>
<comment type="subcellular location">
    <subcellularLocation>
        <location evidence="1">Membrane</location>
        <topology evidence="1">Single-pass membrane protein</topology>
    </subcellularLocation>
</comment>
<dbReference type="Proteomes" id="UP001279734">
    <property type="component" value="Unassembled WGS sequence"/>
</dbReference>
<dbReference type="GO" id="GO:0016020">
    <property type="term" value="C:membrane"/>
    <property type="evidence" value="ECO:0007669"/>
    <property type="project" value="UniProtKB-SubCell"/>
</dbReference>
<dbReference type="PANTHER" id="PTHR31509">
    <property type="entry name" value="BPS1-LIKE PROTEIN"/>
    <property type="match status" value="1"/>
</dbReference>
<evidence type="ECO:0000313" key="7">
    <source>
        <dbReference type="EMBL" id="GMH28859.1"/>
    </source>
</evidence>
<comment type="similarity">
    <text evidence="5">Belongs to the ROH1 family.</text>
</comment>
<evidence type="ECO:0000256" key="3">
    <source>
        <dbReference type="ARBA" id="ARBA00022989"/>
    </source>
</evidence>
<accession>A0AAD3Y6B3</accession>
<name>A0AAD3Y6B3_NEPGR</name>
<evidence type="ECO:0000256" key="4">
    <source>
        <dbReference type="ARBA" id="ARBA00023136"/>
    </source>
</evidence>
<proteinExistence type="inferred from homology"/>